<evidence type="ECO:0000313" key="1">
    <source>
        <dbReference type="EMBL" id="KAG0409851.1"/>
    </source>
</evidence>
<proteinExistence type="predicted"/>
<keyword evidence="2" id="KW-1185">Reference proteome</keyword>
<organism evidence="1 2">
    <name type="scientific">Ixodes persulcatus</name>
    <name type="common">Taiga tick</name>
    <dbReference type="NCBI Taxonomy" id="34615"/>
    <lineage>
        <taxon>Eukaryota</taxon>
        <taxon>Metazoa</taxon>
        <taxon>Ecdysozoa</taxon>
        <taxon>Arthropoda</taxon>
        <taxon>Chelicerata</taxon>
        <taxon>Arachnida</taxon>
        <taxon>Acari</taxon>
        <taxon>Parasitiformes</taxon>
        <taxon>Ixodida</taxon>
        <taxon>Ixodoidea</taxon>
        <taxon>Ixodidae</taxon>
        <taxon>Ixodinae</taxon>
        <taxon>Ixodes</taxon>
    </lineage>
</organism>
<dbReference type="EMBL" id="JABSTQ010011586">
    <property type="protein sequence ID" value="KAG0409851.1"/>
    <property type="molecule type" value="Genomic_DNA"/>
</dbReference>
<accession>A0AC60NRU4</accession>
<comment type="caution">
    <text evidence="1">The sequence shown here is derived from an EMBL/GenBank/DDBJ whole genome shotgun (WGS) entry which is preliminary data.</text>
</comment>
<sequence>MDLGTEAVASKYEAKLRLDDLIDAKLSEYHSLQELAGGTDERLPPSRRAQLKQRRHELALAYNDRGHIHYRLIEFDEAVDDYTEALKYDDRLAAAYYNRGTVHYRMGCFSTALLDMEKAVSLDPNNKEFFKGLEETKRRL</sequence>
<dbReference type="Proteomes" id="UP000805193">
    <property type="component" value="Unassembled WGS sequence"/>
</dbReference>
<reference evidence="1 2" key="1">
    <citation type="journal article" date="2020" name="Cell">
        <title>Large-Scale Comparative Analyses of Tick Genomes Elucidate Their Genetic Diversity and Vector Capacities.</title>
        <authorList>
            <consortium name="Tick Genome and Microbiome Consortium (TIGMIC)"/>
            <person name="Jia N."/>
            <person name="Wang J."/>
            <person name="Shi W."/>
            <person name="Du L."/>
            <person name="Sun Y."/>
            <person name="Zhan W."/>
            <person name="Jiang J.F."/>
            <person name="Wang Q."/>
            <person name="Zhang B."/>
            <person name="Ji P."/>
            <person name="Bell-Sakyi L."/>
            <person name="Cui X.M."/>
            <person name="Yuan T.T."/>
            <person name="Jiang B.G."/>
            <person name="Yang W.F."/>
            <person name="Lam T.T."/>
            <person name="Chang Q.C."/>
            <person name="Ding S.J."/>
            <person name="Wang X.J."/>
            <person name="Zhu J.G."/>
            <person name="Ruan X.D."/>
            <person name="Zhao L."/>
            <person name="Wei J.T."/>
            <person name="Ye R.Z."/>
            <person name="Que T.C."/>
            <person name="Du C.H."/>
            <person name="Zhou Y.H."/>
            <person name="Cheng J.X."/>
            <person name="Dai P.F."/>
            <person name="Guo W.B."/>
            <person name="Han X.H."/>
            <person name="Huang E.J."/>
            <person name="Li L.F."/>
            <person name="Wei W."/>
            <person name="Gao Y.C."/>
            <person name="Liu J.Z."/>
            <person name="Shao H.Z."/>
            <person name="Wang X."/>
            <person name="Wang C.C."/>
            <person name="Yang T.C."/>
            <person name="Huo Q.B."/>
            <person name="Li W."/>
            <person name="Chen H.Y."/>
            <person name="Chen S.E."/>
            <person name="Zhou L.G."/>
            <person name="Ni X.B."/>
            <person name="Tian J.H."/>
            <person name="Sheng Y."/>
            <person name="Liu T."/>
            <person name="Pan Y.S."/>
            <person name="Xia L.Y."/>
            <person name="Li J."/>
            <person name="Zhao F."/>
            <person name="Cao W.C."/>
        </authorList>
    </citation>
    <scope>NUCLEOTIDE SEQUENCE [LARGE SCALE GENOMIC DNA]</scope>
    <source>
        <strain evidence="1">Iper-2018</strain>
    </source>
</reference>
<evidence type="ECO:0000313" key="2">
    <source>
        <dbReference type="Proteomes" id="UP000805193"/>
    </source>
</evidence>
<gene>
    <name evidence="1" type="ORF">HPB47_013040</name>
</gene>
<protein>
    <submittedName>
        <fullName evidence="1">Uncharacterized protein</fullName>
    </submittedName>
</protein>
<name>A0AC60NRU4_IXOPE</name>